<keyword evidence="3" id="KW-1185">Reference proteome</keyword>
<dbReference type="EMBL" id="JACIDO010000001">
    <property type="protein sequence ID" value="MBB3934817.1"/>
    <property type="molecule type" value="Genomic_DNA"/>
</dbReference>
<dbReference type="AlphaFoldDB" id="A0A7W6FUA7"/>
<sequence>MTEPIKAPADPASRWILLGMRQVLSAPALILVVAHLGFAGLAREAGVTWTEATFMVATIWALPANLILLGAVTAGLSLAATALAVGLSSLRMMPMVIALLPDLRGPGTRRSTLLFLSHFVAVTAWVVALDKLPGVPRAHRTHFFGGFAITLTVVNTTAVAFAFNLMGQLPALATGALAFFTPVYFLTSLYGSARELSGRLALLTGLLAIPLAHWLTPGFDILVAGVVGGVVAYAIGRWKAASGGVE</sequence>
<proteinExistence type="predicted"/>
<feature type="transmembrane region" description="Helical" evidence="1">
    <location>
        <begin position="221"/>
        <end position="238"/>
    </location>
</feature>
<name>A0A7W6FUA7_9HYPH</name>
<accession>A0A7W6FUA7</accession>
<dbReference type="Pfam" id="PF03591">
    <property type="entry name" value="AzlC"/>
    <property type="match status" value="1"/>
</dbReference>
<keyword evidence="1" id="KW-0472">Membrane</keyword>
<reference evidence="2 3" key="1">
    <citation type="submission" date="2020-08" db="EMBL/GenBank/DDBJ databases">
        <title>Genomic Encyclopedia of Type Strains, Phase IV (KMG-IV): sequencing the most valuable type-strain genomes for metagenomic binning, comparative biology and taxonomic classification.</title>
        <authorList>
            <person name="Goeker M."/>
        </authorList>
    </citation>
    <scope>NUCLEOTIDE SEQUENCE [LARGE SCALE GENOMIC DNA]</scope>
    <source>
        <strain evidence="2 3">DSM 25024</strain>
    </source>
</reference>
<evidence type="ECO:0000256" key="1">
    <source>
        <dbReference type="SAM" id="Phobius"/>
    </source>
</evidence>
<evidence type="ECO:0000313" key="3">
    <source>
        <dbReference type="Proteomes" id="UP000531216"/>
    </source>
</evidence>
<feature type="transmembrane region" description="Helical" evidence="1">
    <location>
        <begin position="141"/>
        <end position="163"/>
    </location>
</feature>
<protein>
    <submittedName>
        <fullName evidence="2">Putative branched-subunit amino acid permease</fullName>
    </submittedName>
</protein>
<feature type="transmembrane region" description="Helical" evidence="1">
    <location>
        <begin position="23"/>
        <end position="42"/>
    </location>
</feature>
<dbReference type="RefSeq" id="WP_090964471.1">
    <property type="nucleotide sequence ID" value="NZ_FOOA01000013.1"/>
</dbReference>
<comment type="caution">
    <text evidence="2">The sequence shown here is derived from an EMBL/GenBank/DDBJ whole genome shotgun (WGS) entry which is preliminary data.</text>
</comment>
<keyword evidence="1" id="KW-1133">Transmembrane helix</keyword>
<feature type="transmembrane region" description="Helical" evidence="1">
    <location>
        <begin position="112"/>
        <end position="129"/>
    </location>
</feature>
<dbReference type="InterPro" id="IPR011606">
    <property type="entry name" value="Brnchd-chn_aa_trnsp_permease"/>
</dbReference>
<feature type="transmembrane region" description="Helical" evidence="1">
    <location>
        <begin position="54"/>
        <end position="72"/>
    </location>
</feature>
<organism evidence="2 3">
    <name type="scientific">Aureimonas phyllosphaerae</name>
    <dbReference type="NCBI Taxonomy" id="1166078"/>
    <lineage>
        <taxon>Bacteria</taxon>
        <taxon>Pseudomonadati</taxon>
        <taxon>Pseudomonadota</taxon>
        <taxon>Alphaproteobacteria</taxon>
        <taxon>Hyphomicrobiales</taxon>
        <taxon>Aurantimonadaceae</taxon>
        <taxon>Aureimonas</taxon>
    </lineage>
</organism>
<feature type="transmembrane region" description="Helical" evidence="1">
    <location>
        <begin position="169"/>
        <end position="189"/>
    </location>
</feature>
<evidence type="ECO:0000313" key="2">
    <source>
        <dbReference type="EMBL" id="MBB3934817.1"/>
    </source>
</evidence>
<dbReference type="Proteomes" id="UP000531216">
    <property type="component" value="Unassembled WGS sequence"/>
</dbReference>
<keyword evidence="1" id="KW-0812">Transmembrane</keyword>
<gene>
    <name evidence="2" type="ORF">GGR05_000928</name>
</gene>
<dbReference type="OrthoDB" id="7675159at2"/>